<dbReference type="Pfam" id="PF01841">
    <property type="entry name" value="Transglut_core"/>
    <property type="match status" value="1"/>
</dbReference>
<sequence length="736" mass="86967">MNVETPRWYTSILYVFGFFLFLEWLYPVKQITDTAQMYIFFIYTAFCFGITLIRLPFIISFTLKGIGAILIMHHLFFEGPLLSITWFIQLVEELFYHFTLIFNQDWSYFTPLFRSFLFLLLIWLMSHFIYYWFVHLKHLFLFIILTFVYVGVLDTFTPYDAGFAMVRIFAFSLFALGMSHLAKELKREQINFSNACNSKWMWILPLFLFITFSAVIGYFAPKWEASWDDPVPYLIEVTGFNGKDKVIKKVGLGEDDTRLGGSFEEDYTPVFQAIAKEEQYWRVETKDVYTGKGWKKTATPEDELVDGKVRFSTFDKMYVEARPLEVEIEMEEDTNIPKLIYPYGVKEVVPDEAGVHFFEDGSDAIRVEKENEKEGINKYQLKYDHPSYPYELLQDDTRLKEFAESAPLDSGFISQNTQLPDNIPSRVRELATEITTEYESYYDKIKAVEQYFNQNGFIYQTSNIPVPDEEQDYVDQFLFDTKKGYCDNYSTSMVVMLRSLGIPSRWVKGFTGGEKVDTVTKDDEIYSVFQVTNMNAHSWVEVYFPKIGWIPFEPTQGFSNLADFHAAEYLEETDDLLETPEQTEIDEQLEEKEEFVPEQKEESSEENKKDPIRKKNKYLFSIPILMVMIIGFVMYYKRLTIHTKYIEKKWENNQDVKTFQELYHHLLKLLKQTGKEKENQQTLREYAKQVDLWYDTDAMEQLTTLYEQVLYRNEQVIHHPEEITQLSKKLINHIMG</sequence>
<comment type="caution">
    <text evidence="4">The sequence shown here is derived from an EMBL/GenBank/DDBJ whole genome shotgun (WGS) entry which is preliminary data.</text>
</comment>
<evidence type="ECO:0000256" key="1">
    <source>
        <dbReference type="SAM" id="MobiDB-lite"/>
    </source>
</evidence>
<dbReference type="AlphaFoldDB" id="A0A5C8NWS4"/>
<dbReference type="Proteomes" id="UP000321574">
    <property type="component" value="Unassembled WGS sequence"/>
</dbReference>
<feature type="transmembrane region" description="Helical" evidence="2">
    <location>
        <begin position="38"/>
        <end position="59"/>
    </location>
</feature>
<evidence type="ECO:0000313" key="5">
    <source>
        <dbReference type="Proteomes" id="UP000321574"/>
    </source>
</evidence>
<evidence type="ECO:0000259" key="3">
    <source>
        <dbReference type="SMART" id="SM00460"/>
    </source>
</evidence>
<evidence type="ECO:0000256" key="2">
    <source>
        <dbReference type="SAM" id="Phobius"/>
    </source>
</evidence>
<dbReference type="PANTHER" id="PTHR42736">
    <property type="entry name" value="PROTEIN-GLUTAMINE GAMMA-GLUTAMYLTRANSFERASE"/>
    <property type="match status" value="1"/>
</dbReference>
<dbReference type="InterPro" id="IPR038765">
    <property type="entry name" value="Papain-like_cys_pep_sf"/>
</dbReference>
<dbReference type="Pfam" id="PF13559">
    <property type="entry name" value="DUF4129"/>
    <property type="match status" value="1"/>
</dbReference>
<feature type="transmembrane region" description="Helical" evidence="2">
    <location>
        <begin position="65"/>
        <end position="91"/>
    </location>
</feature>
<dbReference type="RefSeq" id="WP_147666322.1">
    <property type="nucleotide sequence ID" value="NZ_VDUW01000003.1"/>
</dbReference>
<reference evidence="4 5" key="1">
    <citation type="submission" date="2019-06" db="EMBL/GenBank/DDBJ databases">
        <title>Cerasibacillus sp. nov., isolated from maize field.</title>
        <authorList>
            <person name="Lin S.-Y."/>
            <person name="Tsai C.-F."/>
            <person name="Young C.-C."/>
        </authorList>
    </citation>
    <scope>NUCLEOTIDE SEQUENCE [LARGE SCALE GENOMIC DNA]</scope>
    <source>
        <strain evidence="4 5">CC-CFT480</strain>
    </source>
</reference>
<feature type="region of interest" description="Disordered" evidence="1">
    <location>
        <begin position="588"/>
        <end position="609"/>
    </location>
</feature>
<feature type="transmembrane region" description="Helical" evidence="2">
    <location>
        <begin position="139"/>
        <end position="157"/>
    </location>
</feature>
<feature type="transmembrane region" description="Helical" evidence="2">
    <location>
        <begin position="202"/>
        <end position="220"/>
    </location>
</feature>
<dbReference type="InterPro" id="IPR025403">
    <property type="entry name" value="TgpA-like_C"/>
</dbReference>
<proteinExistence type="predicted"/>
<gene>
    <name evidence="4" type="ORF">FHP05_05885</name>
</gene>
<dbReference type="OrthoDB" id="9804872at2"/>
<dbReference type="SMART" id="SM00460">
    <property type="entry name" value="TGc"/>
    <property type="match status" value="1"/>
</dbReference>
<dbReference type="EMBL" id="VDUW01000003">
    <property type="protein sequence ID" value="TXL65652.1"/>
    <property type="molecule type" value="Genomic_DNA"/>
</dbReference>
<feature type="domain" description="Transglutaminase-like" evidence="3">
    <location>
        <begin position="478"/>
        <end position="556"/>
    </location>
</feature>
<feature type="compositionally biased region" description="Basic and acidic residues" evidence="1">
    <location>
        <begin position="594"/>
        <end position="609"/>
    </location>
</feature>
<evidence type="ECO:0000313" key="4">
    <source>
        <dbReference type="EMBL" id="TXL65652.1"/>
    </source>
</evidence>
<keyword evidence="2" id="KW-0472">Membrane</keyword>
<feature type="transmembrane region" description="Helical" evidence="2">
    <location>
        <begin position="618"/>
        <end position="636"/>
    </location>
</feature>
<organism evidence="4 5">
    <name type="scientific">Cerasibacillus terrae</name>
    <dbReference type="NCBI Taxonomy" id="2498845"/>
    <lineage>
        <taxon>Bacteria</taxon>
        <taxon>Bacillati</taxon>
        <taxon>Bacillota</taxon>
        <taxon>Bacilli</taxon>
        <taxon>Bacillales</taxon>
        <taxon>Bacillaceae</taxon>
        <taxon>Cerasibacillus</taxon>
    </lineage>
</organism>
<feature type="transmembrane region" description="Helical" evidence="2">
    <location>
        <begin position="112"/>
        <end position="133"/>
    </location>
</feature>
<name>A0A5C8NWS4_9BACI</name>
<dbReference type="SUPFAM" id="SSF54001">
    <property type="entry name" value="Cysteine proteinases"/>
    <property type="match status" value="1"/>
</dbReference>
<dbReference type="InterPro" id="IPR002931">
    <property type="entry name" value="Transglutaminase-like"/>
</dbReference>
<keyword evidence="5" id="KW-1185">Reference proteome</keyword>
<dbReference type="PANTHER" id="PTHR42736:SF1">
    <property type="entry name" value="PROTEIN-GLUTAMINE GAMMA-GLUTAMYLTRANSFERASE"/>
    <property type="match status" value="1"/>
</dbReference>
<feature type="transmembrane region" description="Helical" evidence="2">
    <location>
        <begin position="164"/>
        <end position="182"/>
    </location>
</feature>
<protein>
    <submittedName>
        <fullName evidence="4">Transglutaminase family protein</fullName>
    </submittedName>
</protein>
<keyword evidence="2" id="KW-1133">Transmembrane helix</keyword>
<feature type="transmembrane region" description="Helical" evidence="2">
    <location>
        <begin position="6"/>
        <end position="26"/>
    </location>
</feature>
<keyword evidence="2" id="KW-0812">Transmembrane</keyword>
<dbReference type="InterPro" id="IPR052901">
    <property type="entry name" value="Bact_TGase-like"/>
</dbReference>
<accession>A0A5C8NWS4</accession>
<dbReference type="Gene3D" id="3.10.620.30">
    <property type="match status" value="1"/>
</dbReference>